<dbReference type="AlphaFoldDB" id="A0A5B2VD10"/>
<keyword evidence="2" id="KW-1185">Reference proteome</keyword>
<dbReference type="Proteomes" id="UP000323142">
    <property type="component" value="Unassembled WGS sequence"/>
</dbReference>
<name>A0A5B2VD10_9HYPH</name>
<proteinExistence type="predicted"/>
<reference evidence="1 2" key="1">
    <citation type="submission" date="2019-09" db="EMBL/GenBank/DDBJ databases">
        <title>Salinarimonas rosea gen. nov., sp. nov., a new member of the a-2 subgroup of the Proteobacteria.</title>
        <authorList>
            <person name="Liu J."/>
        </authorList>
    </citation>
    <scope>NUCLEOTIDE SEQUENCE [LARGE SCALE GENOMIC DNA]</scope>
    <source>
        <strain evidence="1 2">BN140002</strain>
    </source>
</reference>
<accession>A0A5B2VD10</accession>
<dbReference type="RefSeq" id="WP_149818512.1">
    <property type="nucleotide sequence ID" value="NZ_VUOA01000025.1"/>
</dbReference>
<evidence type="ECO:0000313" key="1">
    <source>
        <dbReference type="EMBL" id="KAA2236566.1"/>
    </source>
</evidence>
<comment type="caution">
    <text evidence="1">The sequence shown here is derived from an EMBL/GenBank/DDBJ whole genome shotgun (WGS) entry which is preliminary data.</text>
</comment>
<evidence type="ECO:0000313" key="2">
    <source>
        <dbReference type="Proteomes" id="UP000323142"/>
    </source>
</evidence>
<dbReference type="EMBL" id="VUOA01000025">
    <property type="protein sequence ID" value="KAA2236566.1"/>
    <property type="molecule type" value="Genomic_DNA"/>
</dbReference>
<reference evidence="1 2" key="2">
    <citation type="submission" date="2019-09" db="EMBL/GenBank/DDBJ databases">
        <authorList>
            <person name="Jin C."/>
        </authorList>
    </citation>
    <scope>NUCLEOTIDE SEQUENCE [LARGE SCALE GENOMIC DNA]</scope>
    <source>
        <strain evidence="1 2">BN140002</strain>
    </source>
</reference>
<organism evidence="1 2">
    <name type="scientific">Salinarimonas soli</name>
    <dbReference type="NCBI Taxonomy" id="1638099"/>
    <lineage>
        <taxon>Bacteria</taxon>
        <taxon>Pseudomonadati</taxon>
        <taxon>Pseudomonadota</taxon>
        <taxon>Alphaproteobacteria</taxon>
        <taxon>Hyphomicrobiales</taxon>
        <taxon>Salinarimonadaceae</taxon>
        <taxon>Salinarimonas</taxon>
    </lineage>
</organism>
<protein>
    <submittedName>
        <fullName evidence="1">Uncharacterized protein</fullName>
    </submittedName>
</protein>
<gene>
    <name evidence="1" type="ORF">F0L46_13905</name>
</gene>
<sequence>MLYRAYFPGRTLPRRSSWTTPIPGDPTASVPVADCIELLTAIVANAEAVRVSLGAGPLTPAAAPLVQGLTSGALELAAALRDRRLTRSAAPCAIAAINEATLALLDLLDTTQATSQPVTVSVLSLAGNVERLMLIVRDAAF</sequence>